<dbReference type="Pfam" id="PF02129">
    <property type="entry name" value="Peptidase_S15"/>
    <property type="match status" value="1"/>
</dbReference>
<evidence type="ECO:0000256" key="1">
    <source>
        <dbReference type="ARBA" id="ARBA00022801"/>
    </source>
</evidence>
<dbReference type="NCBIfam" id="TIGR00976">
    <property type="entry name" value="CocE_NonD"/>
    <property type="match status" value="1"/>
</dbReference>
<dbReference type="Proteomes" id="UP001465755">
    <property type="component" value="Unassembled WGS sequence"/>
</dbReference>
<gene>
    <name evidence="4" type="ORF">WJX73_007604</name>
</gene>
<dbReference type="Pfam" id="PF08530">
    <property type="entry name" value="PepX_C"/>
    <property type="match status" value="1"/>
</dbReference>
<evidence type="ECO:0000259" key="3">
    <source>
        <dbReference type="SMART" id="SM00939"/>
    </source>
</evidence>
<keyword evidence="1" id="KW-0378">Hydrolase</keyword>
<evidence type="ECO:0000256" key="2">
    <source>
        <dbReference type="SAM" id="MobiDB-lite"/>
    </source>
</evidence>
<feature type="domain" description="Xaa-Pro dipeptidyl-peptidase C-terminal" evidence="3">
    <location>
        <begin position="278"/>
        <end position="538"/>
    </location>
</feature>
<dbReference type="SUPFAM" id="SSF53474">
    <property type="entry name" value="alpha/beta-Hydrolases"/>
    <property type="match status" value="1"/>
</dbReference>
<organism evidence="4 5">
    <name type="scientific">Symbiochloris irregularis</name>
    <dbReference type="NCBI Taxonomy" id="706552"/>
    <lineage>
        <taxon>Eukaryota</taxon>
        <taxon>Viridiplantae</taxon>
        <taxon>Chlorophyta</taxon>
        <taxon>core chlorophytes</taxon>
        <taxon>Trebouxiophyceae</taxon>
        <taxon>Trebouxiales</taxon>
        <taxon>Trebouxiaceae</taxon>
        <taxon>Symbiochloris</taxon>
    </lineage>
</organism>
<evidence type="ECO:0000313" key="5">
    <source>
        <dbReference type="Proteomes" id="UP001465755"/>
    </source>
</evidence>
<dbReference type="SMART" id="SM00939">
    <property type="entry name" value="PepX_C"/>
    <property type="match status" value="1"/>
</dbReference>
<feature type="region of interest" description="Disordered" evidence="2">
    <location>
        <begin position="245"/>
        <end position="267"/>
    </location>
</feature>
<dbReference type="InterPro" id="IPR008979">
    <property type="entry name" value="Galactose-bd-like_sf"/>
</dbReference>
<dbReference type="InterPro" id="IPR005674">
    <property type="entry name" value="CocE/Ser_esterase"/>
</dbReference>
<reference evidence="4 5" key="1">
    <citation type="journal article" date="2024" name="Nat. Commun.">
        <title>Phylogenomics reveals the evolutionary origins of lichenization in chlorophyte algae.</title>
        <authorList>
            <person name="Puginier C."/>
            <person name="Libourel C."/>
            <person name="Otte J."/>
            <person name="Skaloud P."/>
            <person name="Haon M."/>
            <person name="Grisel S."/>
            <person name="Petersen M."/>
            <person name="Berrin J.G."/>
            <person name="Delaux P.M."/>
            <person name="Dal Grande F."/>
            <person name="Keller J."/>
        </authorList>
    </citation>
    <scope>NUCLEOTIDE SEQUENCE [LARGE SCALE GENOMIC DNA]</scope>
    <source>
        <strain evidence="4 5">SAG 2036</strain>
    </source>
</reference>
<dbReference type="EMBL" id="JALJOQ010000002">
    <property type="protein sequence ID" value="KAK9813976.1"/>
    <property type="molecule type" value="Genomic_DNA"/>
</dbReference>
<feature type="compositionally biased region" description="Polar residues" evidence="2">
    <location>
        <begin position="247"/>
        <end position="256"/>
    </location>
</feature>
<dbReference type="InterPro" id="IPR013736">
    <property type="entry name" value="Xaa-Pro_dipept_C"/>
</dbReference>
<dbReference type="Gene3D" id="2.60.120.260">
    <property type="entry name" value="Galactose-binding domain-like"/>
    <property type="match status" value="1"/>
</dbReference>
<dbReference type="InterPro" id="IPR000383">
    <property type="entry name" value="Xaa-Pro-like_dom"/>
</dbReference>
<feature type="compositionally biased region" description="Basic and acidic residues" evidence="2">
    <location>
        <begin position="8"/>
        <end position="18"/>
    </location>
</feature>
<protein>
    <recommendedName>
        <fullName evidence="3">Xaa-Pro dipeptidyl-peptidase C-terminal domain-containing protein</fullName>
    </recommendedName>
</protein>
<dbReference type="Gene3D" id="3.40.50.1820">
    <property type="entry name" value="alpha/beta hydrolase"/>
    <property type="match status" value="1"/>
</dbReference>
<dbReference type="AlphaFoldDB" id="A0AAW1PZY5"/>
<comment type="caution">
    <text evidence="4">The sequence shown here is derived from an EMBL/GenBank/DDBJ whole genome shotgun (WGS) entry which is preliminary data.</text>
</comment>
<proteinExistence type="predicted"/>
<feature type="region of interest" description="Disordered" evidence="2">
    <location>
        <begin position="1"/>
        <end position="27"/>
    </location>
</feature>
<keyword evidence="5" id="KW-1185">Reference proteome</keyword>
<dbReference type="SUPFAM" id="SSF49785">
    <property type="entry name" value="Galactose-binding domain-like"/>
    <property type="match status" value="1"/>
</dbReference>
<sequence>MAKAPRPLRTDEHWDGGSHEPGQAEDEGDTKFFCKARCESRYLDMKDGVSIALDAFVSSEGGELQTTVLYQHRYMRGLSLRWPLSKKVGKRGVDPVNFEHKCRLLAAGLAVAAMDVRGTGASYGQYRCPWAAEQRQDAMEVIDWICAQPWSNKQVILCGVSYEATAALFTVAQHHEAVKGCIALYPFWDAFQDVNFPGGIHHHKFLTEWGRFCDAMDRNDFSLLPMKTRALLTVVAKGCHPVIDTSAAPQAGSTPELSRKQAKQAGKRRLKEAVAQHKSWDPCGPDVLRMRFADDVDASLGLTISQAGWTRLHTPPSCASCMLPKPQVQTWSSDPGPMGGAAPARHCKWQHTVSRQKHFRGLSRYEAMSRMTEPIAYKGFRKSGHAIFTSAPLQQDITIVGAPQVELWVESSDADADLFVYLIDYIPATRVSRYVTEGCIRASHRKLQPQAPKGHPREFSAMPGHPFRTFERADAQPLQPGNVECLSFHMLPTAFCMQQGHCIRLTISGADGKHFTMDDPGPRIIWLHSSGEHSSGLCLPIKS</sequence>
<dbReference type="InterPro" id="IPR029058">
    <property type="entry name" value="AB_hydrolase_fold"/>
</dbReference>
<evidence type="ECO:0000313" key="4">
    <source>
        <dbReference type="EMBL" id="KAK9813976.1"/>
    </source>
</evidence>
<dbReference type="GO" id="GO:0008239">
    <property type="term" value="F:dipeptidyl-peptidase activity"/>
    <property type="evidence" value="ECO:0007669"/>
    <property type="project" value="InterPro"/>
</dbReference>
<name>A0AAW1PZY5_9CHLO</name>
<accession>A0AAW1PZY5</accession>